<dbReference type="Proteomes" id="UP000294604">
    <property type="component" value="Unassembled WGS sequence"/>
</dbReference>
<dbReference type="CDD" id="cd05243">
    <property type="entry name" value="SDR_a5"/>
    <property type="match status" value="1"/>
</dbReference>
<dbReference type="Pfam" id="PF13460">
    <property type="entry name" value="NAD_binding_10"/>
    <property type="match status" value="1"/>
</dbReference>
<dbReference type="PANTHER" id="PTHR15020:SF50">
    <property type="entry name" value="UPF0659 PROTEIN YMR090W"/>
    <property type="match status" value="1"/>
</dbReference>
<accession>A0A4R8SML2</accession>
<gene>
    <name evidence="2" type="primary">yhfK</name>
    <name evidence="2" type="ORF">CCUG60884_04866</name>
</gene>
<dbReference type="STRING" id="404941.GCA_002013645_00963"/>
<sequence length="247" mass="25418">MAEMIPGAGMPALPSGLSVVDLREEPTMPQKVVIAGGHGQIAAHLIRLLAARGDAATALIRNPDHAADVQAWGGQPLVLDLESADVRTVADALTGSDAAVFAAGAGPGSGPARKDTVDRAAAVLLADAAEHAQVRRFIQISAFGAGEPAPTEGDESWIAYVIAKTAAEQDLRARGGLDWTILRPGLLTDQEPTGSVTLSASRIERGSVTRADVAAVTAELLTAPNTVHDILFLTEGAIPITRAVHAL</sequence>
<dbReference type="AlphaFoldDB" id="A0A4R8SML2"/>
<comment type="caution">
    <text evidence="2">The sequence shown here is derived from an EMBL/GenBank/DDBJ whole genome shotgun (WGS) entry which is preliminary data.</text>
</comment>
<name>A0A4R8SML2_9MYCO</name>
<dbReference type="EC" id="4.-.-.-" evidence="2"/>
<dbReference type="GO" id="GO:0016829">
    <property type="term" value="F:lyase activity"/>
    <property type="evidence" value="ECO:0007669"/>
    <property type="project" value="UniProtKB-KW"/>
</dbReference>
<evidence type="ECO:0000313" key="3">
    <source>
        <dbReference type="Proteomes" id="UP000294604"/>
    </source>
</evidence>
<dbReference type="SUPFAM" id="SSF51735">
    <property type="entry name" value="NAD(P)-binding Rossmann-fold domains"/>
    <property type="match status" value="1"/>
</dbReference>
<dbReference type="InterPro" id="IPR036291">
    <property type="entry name" value="NAD(P)-bd_dom_sf"/>
</dbReference>
<proteinExistence type="predicted"/>
<reference evidence="2 3" key="1">
    <citation type="journal article" date="2019" name="Sci. Rep.">
        <title>Extended insight into the Mycobacterium chelonae-abscessus complex through whole genome sequencing of Mycobacterium salmoniphilum outbreak and Mycobacterium salmoniphilum-like strains.</title>
        <authorList>
            <person name="Behra P.R.K."/>
            <person name="Das S."/>
            <person name="Pettersson B.M.F."/>
            <person name="Shirreff L."/>
            <person name="DuCote T."/>
            <person name="Jacobsson K.G."/>
            <person name="Ennis D.G."/>
            <person name="Kirsebom L.A."/>
        </authorList>
    </citation>
    <scope>NUCLEOTIDE SEQUENCE [LARGE SCALE GENOMIC DNA]</scope>
    <source>
        <strain evidence="2 3">CCUG 60884</strain>
    </source>
</reference>
<dbReference type="EMBL" id="PECL01000015">
    <property type="protein sequence ID" value="TDZ99795.1"/>
    <property type="molecule type" value="Genomic_DNA"/>
</dbReference>
<feature type="domain" description="NAD(P)-binding" evidence="1">
    <location>
        <begin position="36"/>
        <end position="224"/>
    </location>
</feature>
<dbReference type="PANTHER" id="PTHR15020">
    <property type="entry name" value="FLAVIN REDUCTASE-RELATED"/>
    <property type="match status" value="1"/>
</dbReference>
<evidence type="ECO:0000259" key="1">
    <source>
        <dbReference type="Pfam" id="PF13460"/>
    </source>
</evidence>
<keyword evidence="2" id="KW-0456">Lyase</keyword>
<evidence type="ECO:0000313" key="2">
    <source>
        <dbReference type="EMBL" id="TDZ99795.1"/>
    </source>
</evidence>
<dbReference type="Gene3D" id="3.40.50.720">
    <property type="entry name" value="NAD(P)-binding Rossmann-like Domain"/>
    <property type="match status" value="1"/>
</dbReference>
<dbReference type="InterPro" id="IPR016040">
    <property type="entry name" value="NAD(P)-bd_dom"/>
</dbReference>
<organism evidence="2 3">
    <name type="scientific">Mycobacteroides salmoniphilum</name>
    <dbReference type="NCBI Taxonomy" id="404941"/>
    <lineage>
        <taxon>Bacteria</taxon>
        <taxon>Bacillati</taxon>
        <taxon>Actinomycetota</taxon>
        <taxon>Actinomycetes</taxon>
        <taxon>Mycobacteriales</taxon>
        <taxon>Mycobacteriaceae</taxon>
        <taxon>Mycobacteroides</taxon>
    </lineage>
</organism>
<protein>
    <submittedName>
        <fullName evidence="2">Putative sugar epimerase YhfK</fullName>
        <ecNumber evidence="2">4.-.-.-</ecNumber>
    </submittedName>
</protein>